<dbReference type="KEGG" id="sata:C5746_38360"/>
<feature type="compositionally biased region" description="Gly residues" evidence="10">
    <location>
        <begin position="587"/>
        <end position="596"/>
    </location>
</feature>
<feature type="region of interest" description="Disordered" evidence="10">
    <location>
        <begin position="574"/>
        <end position="600"/>
    </location>
</feature>
<dbReference type="FunFam" id="3.40.47.10:FF:000019">
    <property type="entry name" value="Polyketide synthase type I"/>
    <property type="match status" value="2"/>
</dbReference>
<dbReference type="InterPro" id="IPR050091">
    <property type="entry name" value="PKS_NRPS_Biosynth_Enz"/>
</dbReference>
<keyword evidence="3" id="KW-0596">Phosphopantetheine</keyword>
<dbReference type="PANTHER" id="PTHR43775">
    <property type="entry name" value="FATTY ACID SYNTHASE"/>
    <property type="match status" value="1"/>
</dbReference>
<dbReference type="SMART" id="SM00822">
    <property type="entry name" value="PKS_KR"/>
    <property type="match status" value="2"/>
</dbReference>
<dbReference type="Gene3D" id="3.30.70.3290">
    <property type="match status" value="2"/>
</dbReference>
<dbReference type="InterPro" id="IPR049551">
    <property type="entry name" value="PKS_DH_C"/>
</dbReference>
<feature type="region of interest" description="Disordered" evidence="10">
    <location>
        <begin position="461"/>
        <end position="503"/>
    </location>
</feature>
<dbReference type="PROSITE" id="PS00606">
    <property type="entry name" value="KS3_1"/>
    <property type="match status" value="2"/>
</dbReference>
<dbReference type="GO" id="GO:0031177">
    <property type="term" value="F:phosphopantetheine binding"/>
    <property type="evidence" value="ECO:0007669"/>
    <property type="project" value="InterPro"/>
</dbReference>
<feature type="active site" description="Proton donor; for dehydratase activity" evidence="9">
    <location>
        <position position="2923"/>
    </location>
</feature>
<dbReference type="Gene3D" id="3.10.129.110">
    <property type="entry name" value="Polyketide synthase dehydratase"/>
    <property type="match status" value="2"/>
</dbReference>
<feature type="active site" description="Proton acceptor; for dehydratase activity" evidence="9">
    <location>
        <position position="2756"/>
    </location>
</feature>
<accession>A0A2Z5JMY9</accession>
<organism evidence="14 15">
    <name type="scientific">Streptomyces atratus</name>
    <dbReference type="NCBI Taxonomy" id="1893"/>
    <lineage>
        <taxon>Bacteria</taxon>
        <taxon>Bacillati</taxon>
        <taxon>Actinomycetota</taxon>
        <taxon>Actinomycetes</taxon>
        <taxon>Kitasatosporales</taxon>
        <taxon>Streptomycetaceae</taxon>
        <taxon>Streptomyces</taxon>
    </lineage>
</organism>
<dbReference type="InterPro" id="IPR016035">
    <property type="entry name" value="Acyl_Trfase/lysoPLipase"/>
</dbReference>
<dbReference type="PROSITE" id="PS52004">
    <property type="entry name" value="KS3_2"/>
    <property type="match status" value="2"/>
</dbReference>
<evidence type="ECO:0000256" key="3">
    <source>
        <dbReference type="ARBA" id="ARBA00022450"/>
    </source>
</evidence>
<dbReference type="SMART" id="SM00825">
    <property type="entry name" value="PKS_KS"/>
    <property type="match status" value="2"/>
</dbReference>
<dbReference type="PROSITE" id="PS50075">
    <property type="entry name" value="CARRIER"/>
    <property type="match status" value="2"/>
</dbReference>
<dbReference type="Pfam" id="PF21089">
    <property type="entry name" value="PKS_DH_N"/>
    <property type="match status" value="2"/>
</dbReference>
<dbReference type="Proteomes" id="UP000252698">
    <property type="component" value="Chromosome"/>
</dbReference>
<dbReference type="Pfam" id="PF08659">
    <property type="entry name" value="KR"/>
    <property type="match status" value="2"/>
</dbReference>
<keyword evidence="8" id="KW-0012">Acyltransferase</keyword>
<dbReference type="InterPro" id="IPR018201">
    <property type="entry name" value="Ketoacyl_synth_AS"/>
</dbReference>
<dbReference type="GeneID" id="95524175"/>
<comment type="cofactor">
    <cofactor evidence="1">
        <name>pantetheine 4'-phosphate</name>
        <dbReference type="ChEBI" id="CHEBI:47942"/>
    </cofactor>
</comment>
<feature type="active site" description="Proton donor; for dehydratase activity" evidence="9">
    <location>
        <position position="1198"/>
    </location>
</feature>
<dbReference type="InterPro" id="IPR013968">
    <property type="entry name" value="PKS_KR"/>
</dbReference>
<evidence type="ECO:0000259" key="13">
    <source>
        <dbReference type="PROSITE" id="PS52019"/>
    </source>
</evidence>
<dbReference type="Gene3D" id="1.10.1200.10">
    <property type="entry name" value="ACP-like"/>
    <property type="match status" value="2"/>
</dbReference>
<feature type="domain" description="Ketosynthase family 3 (KS3)" evidence="12">
    <location>
        <begin position="33"/>
        <end position="459"/>
    </location>
</feature>
<dbReference type="GO" id="GO:0033068">
    <property type="term" value="P:macrolide biosynthetic process"/>
    <property type="evidence" value="ECO:0007669"/>
    <property type="project" value="UniProtKB-ARBA"/>
</dbReference>
<feature type="domain" description="Carrier" evidence="11">
    <location>
        <begin position="1748"/>
        <end position="1823"/>
    </location>
</feature>
<dbReference type="GO" id="GO:0004312">
    <property type="term" value="F:fatty acid synthase activity"/>
    <property type="evidence" value="ECO:0007669"/>
    <property type="project" value="TreeGrafter"/>
</dbReference>
<evidence type="ECO:0000256" key="4">
    <source>
        <dbReference type="ARBA" id="ARBA00022553"/>
    </source>
</evidence>
<dbReference type="SUPFAM" id="SSF55048">
    <property type="entry name" value="Probable ACP-binding domain of malonyl-CoA ACP transacylase"/>
    <property type="match status" value="2"/>
</dbReference>
<gene>
    <name evidence="14" type="ORF">C5746_38360</name>
</gene>
<dbReference type="InterPro" id="IPR020807">
    <property type="entry name" value="PKS_DH"/>
</dbReference>
<dbReference type="Pfam" id="PF02801">
    <property type="entry name" value="Ketoacyl-synt_C"/>
    <property type="match status" value="2"/>
</dbReference>
<dbReference type="InterPro" id="IPR049900">
    <property type="entry name" value="PKS_mFAS_DH"/>
</dbReference>
<dbReference type="InterPro" id="IPR057326">
    <property type="entry name" value="KR_dom"/>
</dbReference>
<feature type="domain" description="Carrier" evidence="11">
    <location>
        <begin position="3467"/>
        <end position="3542"/>
    </location>
</feature>
<dbReference type="InterPro" id="IPR020841">
    <property type="entry name" value="PKS_Beta-ketoAc_synthase_dom"/>
</dbReference>
<dbReference type="PROSITE" id="PS52019">
    <property type="entry name" value="PKS_MFAS_DH"/>
    <property type="match status" value="2"/>
</dbReference>
<protein>
    <submittedName>
        <fullName evidence="14">Beta-ketoacyl synthase</fullName>
    </submittedName>
</protein>
<dbReference type="EMBL" id="CP027306">
    <property type="protein sequence ID" value="AXE81827.1"/>
    <property type="molecule type" value="Genomic_DNA"/>
</dbReference>
<dbReference type="InterPro" id="IPR020806">
    <property type="entry name" value="PKS_PP-bd"/>
</dbReference>
<dbReference type="RefSeq" id="WP_114248231.1">
    <property type="nucleotide sequence ID" value="NZ_CP027306.1"/>
</dbReference>
<dbReference type="InterPro" id="IPR042104">
    <property type="entry name" value="PKS_dehydratase_sf"/>
</dbReference>
<dbReference type="SMART" id="SM01294">
    <property type="entry name" value="PKS_PP_betabranch"/>
    <property type="match status" value="2"/>
</dbReference>
<feature type="region of interest" description="N-terminal hotdog fold" evidence="9">
    <location>
        <begin position="999"/>
        <end position="1122"/>
    </location>
</feature>
<dbReference type="PANTHER" id="PTHR43775:SF51">
    <property type="entry name" value="INACTIVE PHENOLPHTHIOCEROL SYNTHESIS POLYKETIDE SYNTHASE TYPE I PKS1-RELATED"/>
    <property type="match status" value="1"/>
</dbReference>
<sequence>MANDEKILDYLKKVTADLQRTRRRLHDAEAQAQEPIAIVAMGCRFPGGVTTPEELWQLVAEGRDAVSGMPADRGWDLDQLMGQDASQPGTSYVHQGGFLQGAGDFDAGFFGLSPMEAEATDPQQRLSLEVAWEAFERAGIDPETLRGGRVGVYMGSGIQDYGDFPEGVPEAVEAYMATARAASVISGRISYTLGLEGPSFTVDTACSSSLVALHLAAQALRQDECTLALAGGVMVMSTPAPFVAFSKQRGLAPDGRCKAFSDAADGTGWSEGVGIVLLERLSDARRNGHPVLAVVRGSAINSDGASNGLTAPSGPSQQRVIRQALANARVPGAHVDAVEAHGTGTTLGDPIEAQALLATYGQERSADHPLRLGSLKANIGHAQAAAGVGGVIKMVMALRNGTLPKTLHVEQPSSHVDWSAGHVSLLTEPEPWTRNGHPRTAGISAFGLSGTNAHVILQEAPETETTTADADDEPGAMRGTGAGAEASGTGEAAGHDAAAGTEEPAATEIPGLVSPVIPFVVSGRSSAGLRAQAERLASFVRDETETPARPQDIARALIATRTAFEHRAVVLGGFGGSDTASDDDKSAGGGTRGSGAGPAERDALLTGLDALADGTKAAHVVRGTTTGEAQVAFVFPGQGSQWPGMAVELLDSSTVFAHRMRECAEALAPYTDWDLLDVVHRRPGAPTFDEVDVVQPVLWAVMVSLAELWRACGVEPAAVVGHSQGEIAAACVAGALSLEDGARVVALRSRIIRQDLAGRGGMMSVGLPSAQAQALLGRWEDRLQLAVVNSPSSTVVCGETDALDELYAELEKQGVQTRRIPVDYASHSAFVEEIRHRLLEELAAVTPRPASTTFYSTVTGGPLDTTGLDADYWYENLRRTVRFEDTTRAMLDDGFNLFVEASPHPGLFVGLGETVAAAGVTATPVGSLRRHNGGMDRFAQSLAEAYVHGAPVDWSPFFDQAAPAPVDLPTYAFQRERYWVTAPVGTGDVLTAGLEPATHPLFGALVPAPDTDALSLTGRLALGTHPWLGDHRVGESVFFPGTGHVELAIYAGDQVGCPVIDELTLEAPLVVPESGGVAIRVTVGSAEPDGRRQVAVHGRPEDGGQPWTRHATGILAPGTAAGPEPERAFDVSQWPPAGAEPVDLAGFYDGMAEEGLRYGPAFRGLTAAWRSGDDVYADVALPAGADPADFRLHPALLDAALHGVVVAGVVGEGAALPFAWSGVSVGVVGASVVRVRVSVVGEGRVSVVLADVGGGVVASVGSLVLRSVGVERRAVAESGVWGSLFGVGWSGVELPGAVDGVGVGRWADVVGGVSGGVPDVVVFDSVRGAGDGLGLGGGVRGGVCEVLGVVQEWLVDERFAGSRLVVRTEGAVGLSGEGEGEGQGVVDVVGAAVWGLVRSAQSENPGRVVLVDGVVSDADVVRVVGLGESQVVVRGGRAWVPRLVRAVPGAGSGGAGSGGVGGFGSVGTVLLTGGTGTLGGVFARHLVVERGVRRLVLTSRRGLEAPGARGLVDELVGLGAEVVVEACDAADRDSLARVLEVIPADRPLVGVVHLAGVLDDGVFGSLTPERVEAVLRPKVEAALNLHELTRDIDLDAFILFSSVAGIFGNAGQANYAAANAFLDALASYRRAQGLPAQSLAWGFWDEASGMTGKLSGAERSRISSVGGVFPLSSEMGVALFDAAQQLAEPVVVPVRLDLAAVRAQGDSSRELFRTLVPAVTRRKAGGGKVEANALQQRLAGLAEPEREASMLVLVLEQVASVLGYSSLQAIEPERAFKDLGFDSLRAVEFRNGLAEATGLRLPATVVFDYPTPVSLARYLLSEVAGTVNLPEHGAGAPASAPAVHADDPIAIVGMACRYPGNVGSPEDLWQAVANGADLISDFPADRGWDVRKIYDPEGIRPDTSYVARGGFLDDAAGFDPSFFGISPNEALIMDPQQRLLLETSWEAFERAGIDPLSLKESRTGVFAGMMYHDYAHNASTGGIASGRISYVLGLEGPSMTVDTACSSSLVALHLAIQALRSGECSLALAGGVAVMSEPEVFVEFSRQRGLAKDGRCKSFAGAADGAAWSEGVGVLLVERLSDARRLGHEVLAVVRGSAINQDGASNGLTAPNGPSQQRVIRAALADAQISADQVDLVEAHGTGTRLGDPIEAQALLATYGQGRPDSDPLWLGSLKSNLGHAQAAAGVGGVIKAVEAMRHGVLPRTLHVDVPTPQVDWSAGAVELLTEARVWPVRERPRRVGVSSFGLSGTNAHVIVEQAPEPEGSEAVVSAGLPVVPVVLSGRGEGALRGQAARLLECVEGGGAGLSLVDVGFSSVVSRAVLEHRAVIAASDREELVRGLAALAGGEMVPSSVVRGVAGPVGGMAFVFTGQGAQRLGMGRGLYEAFPVFAEAFDAVLGELDGRLGCSLREVVWGGDVDVLNGTMFAQAGLFAVETALFRLVESWGVRPDFVLGHSVGEIAAAHVAGVLSLGDAAELVVARGRLMQALPVGGLMVAVEAAEGEVLPLLTDEVGIAAVNGPRSVVVSGVEGAVLDVVGKFEDLGRKSSVLRVSHAFHSPLMEPMLAEFGEVVAGLEFGSPSVAVVSGVSGVVSGEVATPGYWVRHVREAVRFADAVAFVEGRGVSVFVEIGPDGVLSGMAQQSVVSESAVFVPLLRKNRDEASTVVTALGRLHVTGAGVDWARFFEGSGARRVGLPTYAFQHQNYWIVGEQHGADLESIGQESAGHPLLSAVVTPPDSDSVILTGRLSSHAQLWLADHAVGDTVLFPGTGFVELALRAGREVGCASLEELTLEAPLVLPEHGGVAIQVVVGAPDDSGRRPVTVHSRGEAVDLPWVRHATGSLTTTVDDVVDEDAAWSTGQWPPADAEPVDLEGFYEDMAQAGLEYGPAFRGLTAAWKSGEHVFAEAGLPEGTEPGTFALHPALFDAALHGVVVAGVVGEGAALPFAWSGVSVGVVGASVVRVRVSVVGEGRVSVVLADVGGGVVASVGSLVLRSVGVERRAVAESGVWGSLFGVGWSGVELPGAVDGVGVGRWADVVGGVSGGVPDVVVFDSVRGAGDGLGLGGGVRGGVCEVLGVVQEWLVDERFAGSRLVVRTEGAVGLSGEGEGEGQGVVDVVGAAVWGLVRSAQSENPGRVVLVDGVVSDADVVRVVGLGESQVVVRGGRAWVPRLVRAVPGAGSGGVGGFGSVGTVLLTGGTGTLGGVFARHLVVERGVRRLVLTSRRGLEAPGARGLVDELVGLGAEAVVEACDAADRDSLARVLEVIPADRPLVGVVHLAGVLDDGVFGSLTPERVEAVLRPKVEAALNLHELTRDIDLDAFILFSSAAGVLGNPGQANYAAANAFLDALASYRRAQGLPAQSLAWGPWADGGMADGLNTADSQRMSRSGIEPLSPKQGTDLFDAAETFGEAAVVTMRIDLAGAGALAPDALPDMFRGLVRSRSARAADAGTSGAAAFRRRMAVLSDAEREEQVLDLVRAHAAAILGFPGPTAIEPDRAFKELGFDSLAAVEFRNGLAQATGLRLSATLVFDYPNSRVLAQHIAEELRSDTPIGEDADGEERVRRILQGIPLSRLRDAGLMEVLFELAGAHDEQTDSAADPESSSTEDIDEMDAESLISMALNGSGLDDATQGM</sequence>
<dbReference type="InterPro" id="IPR016039">
    <property type="entry name" value="Thiolase-like"/>
</dbReference>
<evidence type="ECO:0000256" key="2">
    <source>
        <dbReference type="ARBA" id="ARBA00004792"/>
    </source>
</evidence>
<dbReference type="InterPro" id="IPR036291">
    <property type="entry name" value="NAD(P)-bd_dom_sf"/>
</dbReference>
<evidence type="ECO:0000256" key="10">
    <source>
        <dbReference type="SAM" id="MobiDB-lite"/>
    </source>
</evidence>
<proteinExistence type="predicted"/>
<evidence type="ECO:0000256" key="6">
    <source>
        <dbReference type="ARBA" id="ARBA00023194"/>
    </source>
</evidence>
<dbReference type="InterPro" id="IPR014043">
    <property type="entry name" value="Acyl_transferase_dom"/>
</dbReference>
<evidence type="ECO:0000256" key="9">
    <source>
        <dbReference type="PROSITE-ProRule" id="PRU01363"/>
    </source>
</evidence>
<evidence type="ECO:0000259" key="11">
    <source>
        <dbReference type="PROSITE" id="PS50075"/>
    </source>
</evidence>
<dbReference type="Gene3D" id="3.40.366.10">
    <property type="entry name" value="Malonyl-Coenzyme A Acyl Carrier Protein, domain 2"/>
    <property type="match status" value="2"/>
</dbReference>
<evidence type="ECO:0000259" key="12">
    <source>
        <dbReference type="PROSITE" id="PS52004"/>
    </source>
</evidence>
<dbReference type="SUPFAM" id="SSF47336">
    <property type="entry name" value="ACP-like"/>
    <property type="match status" value="2"/>
</dbReference>
<feature type="domain" description="PKS/mFAS DH" evidence="13">
    <location>
        <begin position="2724"/>
        <end position="2999"/>
    </location>
</feature>
<dbReference type="InterPro" id="IPR009081">
    <property type="entry name" value="PP-bd_ACP"/>
</dbReference>
<dbReference type="SUPFAM" id="SSF51735">
    <property type="entry name" value="NAD(P)-binding Rossmann-fold domains"/>
    <property type="match status" value="4"/>
</dbReference>
<feature type="domain" description="Ketosynthase family 3 (KS3)" evidence="12">
    <location>
        <begin position="1846"/>
        <end position="2258"/>
    </location>
</feature>
<dbReference type="GO" id="GO:0004315">
    <property type="term" value="F:3-oxoacyl-[acyl-carrier-protein] synthase activity"/>
    <property type="evidence" value="ECO:0007669"/>
    <property type="project" value="InterPro"/>
</dbReference>
<evidence type="ECO:0000313" key="14">
    <source>
        <dbReference type="EMBL" id="AXE81827.1"/>
    </source>
</evidence>
<comment type="pathway">
    <text evidence="2">Antibiotic biosynthesis.</text>
</comment>
<dbReference type="SMART" id="SM00826">
    <property type="entry name" value="PKS_DH"/>
    <property type="match status" value="2"/>
</dbReference>
<dbReference type="InterPro" id="IPR016036">
    <property type="entry name" value="Malonyl_transacylase_ACP-bd"/>
</dbReference>
<dbReference type="Gene3D" id="3.40.47.10">
    <property type="match status" value="2"/>
</dbReference>
<dbReference type="InterPro" id="IPR001227">
    <property type="entry name" value="Ac_transferase_dom_sf"/>
</dbReference>
<feature type="domain" description="PKS/mFAS DH" evidence="13">
    <location>
        <begin position="999"/>
        <end position="1274"/>
    </location>
</feature>
<dbReference type="Pfam" id="PF08990">
    <property type="entry name" value="Docking"/>
    <property type="match status" value="1"/>
</dbReference>
<reference evidence="14 15" key="1">
    <citation type="journal article" date="2018" name="Front. Microbiol.">
        <title>Genome Sequencing of Streptomyces atratus SCSIOZH16 and Activation Production of Nocardamine via Metabolic Engineering.</title>
        <authorList>
            <person name="Li Y."/>
            <person name="Zhang C."/>
            <person name="Liu C."/>
            <person name="Ju J."/>
            <person name="Ma J."/>
        </authorList>
    </citation>
    <scope>NUCLEOTIDE SEQUENCE [LARGE SCALE GENOMIC DNA]</scope>
    <source>
        <strain evidence="14 15">SCSIO_ZH16</strain>
    </source>
</reference>
<feature type="compositionally biased region" description="Low complexity" evidence="10">
    <location>
        <begin position="483"/>
        <end position="503"/>
    </location>
</feature>
<keyword evidence="4" id="KW-0597">Phosphoprotein</keyword>
<name>A0A2Z5JMY9_STRAR</name>
<evidence type="ECO:0000256" key="8">
    <source>
        <dbReference type="ARBA" id="ARBA00023315"/>
    </source>
</evidence>
<dbReference type="InterPro" id="IPR032821">
    <property type="entry name" value="PKS_assoc"/>
</dbReference>
<dbReference type="SUPFAM" id="SSF53901">
    <property type="entry name" value="Thiolase-like"/>
    <property type="match status" value="2"/>
</dbReference>
<dbReference type="Pfam" id="PF00698">
    <property type="entry name" value="Acyl_transf_1"/>
    <property type="match status" value="2"/>
</dbReference>
<dbReference type="FunFam" id="3.40.366.10:FF:000002">
    <property type="entry name" value="Probable polyketide synthase 2"/>
    <property type="match status" value="2"/>
</dbReference>
<dbReference type="SMART" id="SM00827">
    <property type="entry name" value="PKS_AT"/>
    <property type="match status" value="2"/>
</dbReference>
<dbReference type="InterPro" id="IPR036736">
    <property type="entry name" value="ACP-like_sf"/>
</dbReference>
<evidence type="ECO:0000256" key="1">
    <source>
        <dbReference type="ARBA" id="ARBA00001957"/>
    </source>
</evidence>
<dbReference type="CDD" id="cd08956">
    <property type="entry name" value="KR_3_FAS_SDR_x"/>
    <property type="match status" value="2"/>
</dbReference>
<dbReference type="FunFam" id="1.10.1200.10:FF:000007">
    <property type="entry name" value="Probable polyketide synthase pks17"/>
    <property type="match status" value="2"/>
</dbReference>
<feature type="region of interest" description="C-terminal hotdog fold" evidence="9">
    <location>
        <begin position="1139"/>
        <end position="1274"/>
    </location>
</feature>
<dbReference type="InterPro" id="IPR014031">
    <property type="entry name" value="Ketoacyl_synth_C"/>
</dbReference>
<evidence type="ECO:0000313" key="15">
    <source>
        <dbReference type="Proteomes" id="UP000252698"/>
    </source>
</evidence>
<dbReference type="GO" id="GO:0006633">
    <property type="term" value="P:fatty acid biosynthetic process"/>
    <property type="evidence" value="ECO:0007669"/>
    <property type="project" value="InterPro"/>
</dbReference>
<feature type="region of interest" description="C-terminal hotdog fold" evidence="9">
    <location>
        <begin position="2864"/>
        <end position="2999"/>
    </location>
</feature>
<dbReference type="Pfam" id="PF00109">
    <property type="entry name" value="ketoacyl-synt"/>
    <property type="match status" value="2"/>
</dbReference>
<keyword evidence="5" id="KW-0808">Transferase</keyword>
<dbReference type="SUPFAM" id="SSF52151">
    <property type="entry name" value="FabD/lysophospholipase-like"/>
    <property type="match status" value="2"/>
</dbReference>
<dbReference type="SMART" id="SM00823">
    <property type="entry name" value="PKS_PP"/>
    <property type="match status" value="2"/>
</dbReference>
<dbReference type="Pfam" id="PF22953">
    <property type="entry name" value="SpnB_Rossmann"/>
    <property type="match status" value="2"/>
</dbReference>
<evidence type="ECO:0000256" key="7">
    <source>
        <dbReference type="ARBA" id="ARBA00023268"/>
    </source>
</evidence>
<feature type="region of interest" description="N-terminal hotdog fold" evidence="9">
    <location>
        <begin position="2724"/>
        <end position="2847"/>
    </location>
</feature>
<keyword evidence="7" id="KW-0511">Multifunctional enzyme</keyword>
<dbReference type="Pfam" id="PF16197">
    <property type="entry name" value="KAsynt_C_assoc"/>
    <property type="match status" value="2"/>
</dbReference>
<dbReference type="CDD" id="cd00833">
    <property type="entry name" value="PKS"/>
    <property type="match status" value="2"/>
</dbReference>
<keyword evidence="6" id="KW-0045">Antibiotic biosynthesis</keyword>
<dbReference type="Pfam" id="PF00550">
    <property type="entry name" value="PP-binding"/>
    <property type="match status" value="2"/>
</dbReference>
<dbReference type="InterPro" id="IPR014030">
    <property type="entry name" value="Ketoacyl_synth_N"/>
</dbReference>
<dbReference type="InterPro" id="IPR015083">
    <property type="entry name" value="NorB/c/GfsB-D-like_docking"/>
</dbReference>
<dbReference type="InterPro" id="IPR055123">
    <property type="entry name" value="SpnB-like_Rossmann"/>
</dbReference>
<dbReference type="InterPro" id="IPR049552">
    <property type="entry name" value="PKS_DH_N"/>
</dbReference>
<evidence type="ECO:0000256" key="5">
    <source>
        <dbReference type="ARBA" id="ARBA00022679"/>
    </source>
</evidence>
<feature type="active site" description="Proton acceptor; for dehydratase activity" evidence="9">
    <location>
        <position position="1031"/>
    </location>
</feature>
<dbReference type="Pfam" id="PF14765">
    <property type="entry name" value="PS-DH"/>
    <property type="match status" value="2"/>
</dbReference>
<dbReference type="Gene3D" id="3.40.50.720">
    <property type="entry name" value="NAD(P)-binding Rossmann-like Domain"/>
    <property type="match status" value="2"/>
</dbReference>